<dbReference type="Gene3D" id="2.120.10.30">
    <property type="entry name" value="TolB, C-terminal domain"/>
    <property type="match status" value="1"/>
</dbReference>
<accession>A0A6G9ZEI9</accession>
<evidence type="ECO:0000313" key="3">
    <source>
        <dbReference type="EMBL" id="QIS23413.1"/>
    </source>
</evidence>
<name>A0A6G9ZEI9_9NOCA</name>
<dbReference type="Pfam" id="PF01436">
    <property type="entry name" value="NHL"/>
    <property type="match status" value="1"/>
</dbReference>
<organism evidence="3 4">
    <name type="scientific">Nocardia terpenica</name>
    <dbReference type="NCBI Taxonomy" id="455432"/>
    <lineage>
        <taxon>Bacteria</taxon>
        <taxon>Bacillati</taxon>
        <taxon>Actinomycetota</taxon>
        <taxon>Actinomycetes</taxon>
        <taxon>Mycobacteriales</taxon>
        <taxon>Nocardiaceae</taxon>
        <taxon>Nocardia</taxon>
    </lineage>
</organism>
<dbReference type="EMBL" id="CP046173">
    <property type="protein sequence ID" value="QIS23413.1"/>
    <property type="molecule type" value="Genomic_DNA"/>
</dbReference>
<dbReference type="InterPro" id="IPR001258">
    <property type="entry name" value="NHL_repeat"/>
</dbReference>
<evidence type="ECO:0000256" key="2">
    <source>
        <dbReference type="SAM" id="MobiDB-lite"/>
    </source>
</evidence>
<gene>
    <name evidence="3" type="ORF">F6W96_38885</name>
</gene>
<dbReference type="Proteomes" id="UP000500953">
    <property type="component" value="Chromosome"/>
</dbReference>
<keyword evidence="1" id="KW-0677">Repeat</keyword>
<reference evidence="3 4" key="1">
    <citation type="journal article" date="2019" name="ACS Chem. Biol.">
        <title>Identification and Mobilization of a Cryptic Antibiotic Biosynthesis Gene Locus from a Human-Pathogenic Nocardia Isolate.</title>
        <authorList>
            <person name="Herisse M."/>
            <person name="Ishida K."/>
            <person name="Porter J.L."/>
            <person name="Howden B."/>
            <person name="Hertweck C."/>
            <person name="Stinear T.P."/>
            <person name="Pidot S.J."/>
        </authorList>
    </citation>
    <scope>NUCLEOTIDE SEQUENCE [LARGE SCALE GENOMIC DNA]</scope>
    <source>
        <strain evidence="3 4">AUSMDU00012715</strain>
    </source>
</reference>
<dbReference type="InterPro" id="IPR011042">
    <property type="entry name" value="6-blade_b-propeller_TolB-like"/>
</dbReference>
<dbReference type="PANTHER" id="PTHR35861">
    <property type="match status" value="1"/>
</dbReference>
<dbReference type="PANTHER" id="PTHR35861:SF1">
    <property type="entry name" value="PHAGE TAIL SHEATH PROTEIN"/>
    <property type="match status" value="1"/>
</dbReference>
<dbReference type="InterPro" id="IPR052042">
    <property type="entry name" value="Tail_sheath_structural"/>
</dbReference>
<sequence length="413" mass="42511">MAFLEEAVYGFFANGGARCHIVKALANEALSGVSALAFTLTDATQGPLNQKGINALRAFPGQGPLMWGARTLAAESDSDWRYLNVRPPGGAGCQPFHTLPLHAHSLTPAQAHPEKERSPSMTATRGPGVRVTERPGGSRTLAGAGTSIAAFLGTSLYGPTTPTLVRSWTEYLTLFGSRGTTAEPVAGNGTAGTATVGDNLDGNILNSPRHLAFGTDGQLYISQMETTHGLLVADLTTRRITRCVTLRGGAGVAARPDGGVLLSQADRHCVYSIPADGTPVIVAGQDGSPGSTGDEGPATNAKLNIPVGIAWQDDGSWLIAAAHENRIRRVDAGGIITTVAGTGIRGFEGDGGPATSAQLMNPYGVCACPGGGFYIADTYGHRVRYVDPNGIITTVAGNGLKGSRGDGGLPRNA</sequence>
<feature type="region of interest" description="Disordered" evidence="2">
    <location>
        <begin position="108"/>
        <end position="140"/>
    </location>
</feature>
<protein>
    <recommendedName>
        <fullName evidence="5">SMP-30/Gluconolactonase/LRE-like region domain-containing protein</fullName>
    </recommendedName>
</protein>
<dbReference type="AlphaFoldDB" id="A0A6G9ZEI9"/>
<dbReference type="RefSeq" id="WP_167490753.1">
    <property type="nucleotide sequence ID" value="NZ_CP046173.1"/>
</dbReference>
<dbReference type="SUPFAM" id="SSF63829">
    <property type="entry name" value="Calcium-dependent phosphotriesterase"/>
    <property type="match status" value="1"/>
</dbReference>
<proteinExistence type="predicted"/>
<evidence type="ECO:0008006" key="5">
    <source>
        <dbReference type="Google" id="ProtNLM"/>
    </source>
</evidence>
<evidence type="ECO:0000313" key="4">
    <source>
        <dbReference type="Proteomes" id="UP000500953"/>
    </source>
</evidence>
<evidence type="ECO:0000256" key="1">
    <source>
        <dbReference type="ARBA" id="ARBA00022737"/>
    </source>
</evidence>